<dbReference type="Pfam" id="PF07843">
    <property type="entry name" value="DUF1634"/>
    <property type="match status" value="1"/>
</dbReference>
<keyword evidence="1" id="KW-0472">Membrane</keyword>
<keyword evidence="3" id="KW-1185">Reference proteome</keyword>
<dbReference type="EMBL" id="JANHOH010000001">
    <property type="protein sequence ID" value="MCQ6958185.1"/>
    <property type="molecule type" value="Genomic_DNA"/>
</dbReference>
<evidence type="ECO:0000313" key="2">
    <source>
        <dbReference type="EMBL" id="MCQ6958185.1"/>
    </source>
</evidence>
<dbReference type="InterPro" id="IPR012861">
    <property type="entry name" value="DUF1634"/>
</dbReference>
<feature type="transmembrane region" description="Helical" evidence="1">
    <location>
        <begin position="105"/>
        <end position="126"/>
    </location>
</feature>
<evidence type="ECO:0000313" key="3">
    <source>
        <dbReference type="Proteomes" id="UP001204376"/>
    </source>
</evidence>
<feature type="transmembrane region" description="Helical" evidence="1">
    <location>
        <begin position="74"/>
        <end position="93"/>
    </location>
</feature>
<gene>
    <name evidence="2" type="ORF">NPE20_09460</name>
</gene>
<proteinExistence type="predicted"/>
<feature type="transmembrane region" description="Helical" evidence="1">
    <location>
        <begin position="12"/>
        <end position="38"/>
    </location>
</feature>
<accession>A0ABT1T0Q9</accession>
<comment type="caution">
    <text evidence="2">The sequence shown here is derived from an EMBL/GenBank/DDBJ whole genome shotgun (WGS) entry which is preliminary data.</text>
</comment>
<protein>
    <submittedName>
        <fullName evidence="2">DUF1634 domain-containing protein</fullName>
    </submittedName>
</protein>
<organism evidence="2 3">
    <name type="scientific">Mucilaginibacter aquariorum</name>
    <dbReference type="NCBI Taxonomy" id="2967225"/>
    <lineage>
        <taxon>Bacteria</taxon>
        <taxon>Pseudomonadati</taxon>
        <taxon>Bacteroidota</taxon>
        <taxon>Sphingobacteriia</taxon>
        <taxon>Sphingobacteriales</taxon>
        <taxon>Sphingobacteriaceae</taxon>
        <taxon>Mucilaginibacter</taxon>
    </lineage>
</organism>
<keyword evidence="1" id="KW-1133">Transmembrane helix</keyword>
<sequence>MTNKFKDKDMQAIIGWVLRAGVFVSMLVVFIGGVIYLYRHGQTITNYHEFKGVPDFVHSPAGIINGILTLRGRAIIQAGIVLLIATPIVRVVFSAVGFIIEKDYLYTGITFIVLLIIVISAFSGHAG</sequence>
<reference evidence="2 3" key="1">
    <citation type="submission" date="2022-07" db="EMBL/GenBank/DDBJ databases">
        <title>Mucilaginibacter sp. JC4.</title>
        <authorList>
            <person name="Le V."/>
            <person name="Ko S.-R."/>
            <person name="Ahn C.-Y."/>
            <person name="Oh H.-M."/>
        </authorList>
    </citation>
    <scope>NUCLEOTIDE SEQUENCE [LARGE SCALE GENOMIC DNA]</scope>
    <source>
        <strain evidence="2 3">JC4</strain>
    </source>
</reference>
<dbReference type="Proteomes" id="UP001204376">
    <property type="component" value="Unassembled WGS sequence"/>
</dbReference>
<evidence type="ECO:0000256" key="1">
    <source>
        <dbReference type="SAM" id="Phobius"/>
    </source>
</evidence>
<keyword evidence="1" id="KW-0812">Transmembrane</keyword>
<name>A0ABT1T0Q9_9SPHI</name>
<dbReference type="RefSeq" id="WP_256538366.1">
    <property type="nucleotide sequence ID" value="NZ_JANHOH010000001.1"/>
</dbReference>